<proteinExistence type="predicted"/>
<dbReference type="OrthoDB" id="1522602at2"/>
<dbReference type="Proteomes" id="UP000307244">
    <property type="component" value="Unassembled WGS sequence"/>
</dbReference>
<evidence type="ECO:0000256" key="1">
    <source>
        <dbReference type="SAM" id="SignalP"/>
    </source>
</evidence>
<dbReference type="InterPro" id="IPR013783">
    <property type="entry name" value="Ig-like_fold"/>
</dbReference>
<dbReference type="Gene3D" id="2.60.40.10">
    <property type="entry name" value="Immunoglobulins"/>
    <property type="match status" value="1"/>
</dbReference>
<evidence type="ECO:0000259" key="2">
    <source>
        <dbReference type="Pfam" id="PF17116"/>
    </source>
</evidence>
<feature type="domain" description="Type 9 secretion system plug protein N-terminal" evidence="2">
    <location>
        <begin position="37"/>
        <end position="162"/>
    </location>
</feature>
<reference evidence="3 4" key="1">
    <citation type="submission" date="2019-04" db="EMBL/GenBank/DDBJ databases">
        <title>Pedobacter sp. RP-3-15 sp. nov., isolated from Arctic soil.</title>
        <authorList>
            <person name="Dahal R.H."/>
            <person name="Kim D.-U."/>
        </authorList>
    </citation>
    <scope>NUCLEOTIDE SEQUENCE [LARGE SCALE GENOMIC DNA]</scope>
    <source>
        <strain evidence="3 4">RP-3-15</strain>
    </source>
</reference>
<protein>
    <submittedName>
        <fullName evidence="3">DUF5103 domain-containing protein</fullName>
    </submittedName>
</protein>
<dbReference type="AlphaFoldDB" id="A0A4U1CG15"/>
<sequence>MTKIKGLFFLLFISIQIAAAQTQRQFVYDNLVYQSQIKTVQCYNSQKEQSIPVITLKSAEQLIFSFDDLNGGSKVYWYTIEHCTSDWKSSRLSQLDYLESLPEDRITDYKYSFGTIQKYTHYGLSIPNNQIRPKISGNYLLKVYEDGNQQKPVISQRFYVVENIVNIGIEVVASSQVTSRFSNQKINFSINHKINIQNPYNDLKAVVMQNGNPQTAITNTKPTFIRPNSLVYNELNTNDFPGGNEFRKFDIRSLRYKGENVQEILKQDTSTNVILFQDVNTSKAKYSNLVDENGSFYIRNQEGRDDRTESDYANITFTLNAVPLIPSGDVYVTGRFNNYTLNPSSKLTFDSSKKRFYGNIKLKQGLYDYKYIWLNKETGKIDQTIFEGSFFETANTYQVFAYYKKPGSRWEELIGYSQINTLKR</sequence>
<keyword evidence="4" id="KW-1185">Reference proteome</keyword>
<dbReference type="InterPro" id="IPR031345">
    <property type="entry name" value="T9SS_Plug_N"/>
</dbReference>
<comment type="caution">
    <text evidence="3">The sequence shown here is derived from an EMBL/GenBank/DDBJ whole genome shotgun (WGS) entry which is preliminary data.</text>
</comment>
<name>A0A4U1CG15_9SPHI</name>
<evidence type="ECO:0000313" key="3">
    <source>
        <dbReference type="EMBL" id="TKC03914.1"/>
    </source>
</evidence>
<dbReference type="Pfam" id="PF17116">
    <property type="entry name" value="T9SS_plug_1st"/>
    <property type="match status" value="1"/>
</dbReference>
<dbReference type="EMBL" id="SWBQ01000006">
    <property type="protein sequence ID" value="TKC03914.1"/>
    <property type="molecule type" value="Genomic_DNA"/>
</dbReference>
<feature type="chain" id="PRO_5020217736" evidence="1">
    <location>
        <begin position="21"/>
        <end position="424"/>
    </location>
</feature>
<dbReference type="RefSeq" id="WP_136837552.1">
    <property type="nucleotide sequence ID" value="NZ_SWBQ01000006.1"/>
</dbReference>
<evidence type="ECO:0000313" key="4">
    <source>
        <dbReference type="Proteomes" id="UP000307244"/>
    </source>
</evidence>
<accession>A0A4U1CG15</accession>
<gene>
    <name evidence="3" type="ORF">FA047_18345</name>
</gene>
<organism evidence="3 4">
    <name type="scientific">Pedobacter frigoris</name>
    <dbReference type="NCBI Taxonomy" id="2571272"/>
    <lineage>
        <taxon>Bacteria</taxon>
        <taxon>Pseudomonadati</taxon>
        <taxon>Bacteroidota</taxon>
        <taxon>Sphingobacteriia</taxon>
        <taxon>Sphingobacteriales</taxon>
        <taxon>Sphingobacteriaceae</taxon>
        <taxon>Pedobacter</taxon>
    </lineage>
</organism>
<feature type="signal peptide" evidence="1">
    <location>
        <begin position="1"/>
        <end position="20"/>
    </location>
</feature>
<keyword evidence="1" id="KW-0732">Signal</keyword>